<dbReference type="AlphaFoldDB" id="A0A8X6GYI4"/>
<evidence type="ECO:0000313" key="2">
    <source>
        <dbReference type="Proteomes" id="UP000887116"/>
    </source>
</evidence>
<comment type="caution">
    <text evidence="1">The sequence shown here is derived from an EMBL/GenBank/DDBJ whole genome shotgun (WGS) entry which is preliminary data.</text>
</comment>
<name>A0A8X6GYI4_TRICU</name>
<evidence type="ECO:0000313" key="1">
    <source>
        <dbReference type="EMBL" id="GFR13891.1"/>
    </source>
</evidence>
<protein>
    <submittedName>
        <fullName evidence="1">Uncharacterized protein</fullName>
    </submittedName>
</protein>
<proteinExistence type="predicted"/>
<sequence length="104" mass="11717">MTLQFINDILPDALTIYTDGSKFEDGRAKSLPPEDDWHVDNRPTLLLSCSGPRSLQFALARLRNEYLRPMKFQNGENIPPLRVLVPSVPAIQIPMLVWEASVGI</sequence>
<dbReference type="Proteomes" id="UP000887116">
    <property type="component" value="Unassembled WGS sequence"/>
</dbReference>
<keyword evidence="2" id="KW-1185">Reference proteome</keyword>
<organism evidence="1 2">
    <name type="scientific">Trichonephila clavata</name>
    <name type="common">Joro spider</name>
    <name type="synonym">Nephila clavata</name>
    <dbReference type="NCBI Taxonomy" id="2740835"/>
    <lineage>
        <taxon>Eukaryota</taxon>
        <taxon>Metazoa</taxon>
        <taxon>Ecdysozoa</taxon>
        <taxon>Arthropoda</taxon>
        <taxon>Chelicerata</taxon>
        <taxon>Arachnida</taxon>
        <taxon>Araneae</taxon>
        <taxon>Araneomorphae</taxon>
        <taxon>Entelegynae</taxon>
        <taxon>Araneoidea</taxon>
        <taxon>Nephilidae</taxon>
        <taxon>Trichonephila</taxon>
    </lineage>
</organism>
<reference evidence="1" key="1">
    <citation type="submission" date="2020-07" db="EMBL/GenBank/DDBJ databases">
        <title>Multicomponent nature underlies the extraordinary mechanical properties of spider dragline silk.</title>
        <authorList>
            <person name="Kono N."/>
            <person name="Nakamura H."/>
            <person name="Mori M."/>
            <person name="Yoshida Y."/>
            <person name="Ohtoshi R."/>
            <person name="Malay A.D."/>
            <person name="Moran D.A.P."/>
            <person name="Tomita M."/>
            <person name="Numata K."/>
            <person name="Arakawa K."/>
        </authorList>
    </citation>
    <scope>NUCLEOTIDE SEQUENCE</scope>
</reference>
<gene>
    <name evidence="1" type="ORF">TNCT_210181</name>
</gene>
<dbReference type="EMBL" id="BMAO01036907">
    <property type="protein sequence ID" value="GFR13891.1"/>
    <property type="molecule type" value="Genomic_DNA"/>
</dbReference>
<accession>A0A8X6GYI4</accession>